<sequence>MYKRFLALLWLRTQVLVTNKNILLPVLMPYFMLLLFKFVMKTDDTKAMDLMGICFSMAIGMSVGSPISAMISEEKEKNNLSTLLLTGVRPSEYVLSILCYPVVISFVNLILFPAITQADVSGYVLSYSVIMLLTSLASILINLLIGATSQSQSKSQVTSMLITMAVSMGPSLSLMNETVGQILKYSFLGAYIEFFKNPHFELLNQEFYYLLGWIVLISLALILYLGNWRKYFRNSLSGIKEKIQYSL</sequence>
<evidence type="ECO:0000313" key="8">
    <source>
        <dbReference type="Proteomes" id="UP000070960"/>
    </source>
</evidence>
<dbReference type="RefSeq" id="WP_044683413.1">
    <property type="nucleotide sequence ID" value="NZ_CECW01000024.1"/>
</dbReference>
<evidence type="ECO:0000256" key="3">
    <source>
        <dbReference type="ARBA" id="ARBA00022989"/>
    </source>
</evidence>
<gene>
    <name evidence="7" type="ORF">ERS132442_01601</name>
</gene>
<evidence type="ECO:0000256" key="2">
    <source>
        <dbReference type="ARBA" id="ARBA00022692"/>
    </source>
</evidence>
<dbReference type="GO" id="GO:0140359">
    <property type="term" value="F:ABC-type transporter activity"/>
    <property type="evidence" value="ECO:0007669"/>
    <property type="project" value="InterPro"/>
</dbReference>
<evidence type="ECO:0000256" key="5">
    <source>
        <dbReference type="SAM" id="Phobius"/>
    </source>
</evidence>
<dbReference type="GO" id="GO:0016020">
    <property type="term" value="C:membrane"/>
    <property type="evidence" value="ECO:0007669"/>
    <property type="project" value="UniProtKB-SubCell"/>
</dbReference>
<feature type="transmembrane region" description="Helical" evidence="5">
    <location>
        <begin position="50"/>
        <end position="72"/>
    </location>
</feature>
<organism evidence="7 8">
    <name type="scientific">Streptococcus suis</name>
    <dbReference type="NCBI Taxonomy" id="1307"/>
    <lineage>
        <taxon>Bacteria</taxon>
        <taxon>Bacillati</taxon>
        <taxon>Bacillota</taxon>
        <taxon>Bacilli</taxon>
        <taxon>Lactobacillales</taxon>
        <taxon>Streptococcaceae</taxon>
        <taxon>Streptococcus</taxon>
    </lineage>
</organism>
<protein>
    <submittedName>
        <fullName evidence="7">ABC transporter</fullName>
    </submittedName>
</protein>
<feature type="transmembrane region" description="Helical" evidence="5">
    <location>
        <begin position="93"/>
        <end position="112"/>
    </location>
</feature>
<proteinExistence type="predicted"/>
<feature type="transmembrane region" description="Helical" evidence="5">
    <location>
        <begin position="157"/>
        <end position="175"/>
    </location>
</feature>
<dbReference type="Pfam" id="PF01061">
    <property type="entry name" value="ABC2_membrane"/>
    <property type="match status" value="1"/>
</dbReference>
<dbReference type="InterPro" id="IPR013525">
    <property type="entry name" value="ABC2_TM"/>
</dbReference>
<accession>A0A0M9FMD4</accession>
<feature type="transmembrane region" description="Helical" evidence="5">
    <location>
        <begin position="207"/>
        <end position="226"/>
    </location>
</feature>
<evidence type="ECO:0000259" key="6">
    <source>
        <dbReference type="Pfam" id="PF01061"/>
    </source>
</evidence>
<feature type="transmembrane region" description="Helical" evidence="5">
    <location>
        <begin position="21"/>
        <end position="38"/>
    </location>
</feature>
<dbReference type="Proteomes" id="UP000070960">
    <property type="component" value="Unassembled WGS sequence"/>
</dbReference>
<feature type="domain" description="ABC-2 type transporter transmembrane" evidence="6">
    <location>
        <begin position="5"/>
        <end position="166"/>
    </location>
</feature>
<comment type="subcellular location">
    <subcellularLocation>
        <location evidence="1">Membrane</location>
        <topology evidence="1">Multi-pass membrane protein</topology>
    </subcellularLocation>
</comment>
<evidence type="ECO:0000256" key="4">
    <source>
        <dbReference type="ARBA" id="ARBA00023136"/>
    </source>
</evidence>
<name>A0A0M9FMD4_STRSU</name>
<dbReference type="EMBL" id="FIIE01000014">
    <property type="protein sequence ID" value="CYV88386.1"/>
    <property type="molecule type" value="Genomic_DNA"/>
</dbReference>
<reference evidence="7 8" key="1">
    <citation type="submission" date="2016-02" db="EMBL/GenBank/DDBJ databases">
        <authorList>
            <consortium name="Pathogen Informatics"/>
        </authorList>
    </citation>
    <scope>NUCLEOTIDE SEQUENCE [LARGE SCALE GENOMIC DNA]</scope>
    <source>
        <strain evidence="7 8">LSS80</strain>
    </source>
</reference>
<evidence type="ECO:0000256" key="1">
    <source>
        <dbReference type="ARBA" id="ARBA00004141"/>
    </source>
</evidence>
<dbReference type="AlphaFoldDB" id="A0A0M9FMD4"/>
<keyword evidence="4 5" id="KW-0472">Membrane</keyword>
<keyword evidence="3 5" id="KW-1133">Transmembrane helix</keyword>
<dbReference type="PATRIC" id="fig|1307.475.peg.102"/>
<feature type="transmembrane region" description="Helical" evidence="5">
    <location>
        <begin position="124"/>
        <end position="145"/>
    </location>
</feature>
<keyword evidence="2 5" id="KW-0812">Transmembrane</keyword>
<evidence type="ECO:0000313" key="7">
    <source>
        <dbReference type="EMBL" id="CYV88386.1"/>
    </source>
</evidence>